<dbReference type="OrthoDB" id="1939643at2759"/>
<dbReference type="HOGENOM" id="CLU_027966_0_0_1"/>
<feature type="compositionally biased region" description="Basic residues" evidence="7">
    <location>
        <begin position="457"/>
        <end position="476"/>
    </location>
</feature>
<dbReference type="GO" id="GO:0005634">
    <property type="term" value="C:nucleus"/>
    <property type="evidence" value="ECO:0007669"/>
    <property type="project" value="UniProtKB-SubCell"/>
</dbReference>
<dbReference type="Pfam" id="PF11699">
    <property type="entry name" value="CENP-C_C"/>
    <property type="match status" value="1"/>
</dbReference>
<sequence length="658" mass="72396">MASRPAVRRELRNVDYSAIGKLGRRTGVTLDHRPLDANGMEEISGIFSSPRKPSPLKNVMLVESVEGPSSLAESPEASSPTPRQVQSSRRRSRATPIRPARSSSPRKSGISGTARKSNGVDIFSTGKSLQHEDIGDGENIPESTPTRTLPDLQTRNLSPSSQRPALRDITTPLSSKIPKGRASLSMRRIENEVYPSTEDDDFDPDRITEEIMTGLNDASLVPSAETTEFPSAHAERQASTGVDDPDVEFDGEEADQDQEPEQPVFEVTQNQANSRKKRKSEVFEDDDNALSPLRIAAQKDTTPLNSRKKRKSELLEEDASALSPLPTPTQKDTTPLHSSSNNTGPKAKKNQPLKEKDINLKLSSQQQKELDEIIERVKARPGPPRSLYILRRETPTDDNISRTRSGRVSVKPLAYWRNERCIYGASPHGGSLAEGARFPLNSIKEIVRTEEIEPNIGKKKSKTKKKHGKVKAKGKAQQKSVEDSDSSDSDFGMDEIPEDPDAEPWETGSGTLRGNVSIWDNEEQAPTEQEEEVEIAHAPAAIQTREAGGSKHGGPTFRYAKLLSTSFFGTGLVDLPPGGVKRPKNSRHMHMSFFVVKGRVTVTVGPEGGEETGCTTRFSIGKGGFWQVPRGNRYSIENEMEKPARIFFSQGREPGPTE</sequence>
<comment type="function">
    <text evidence="5">Component of the kinetochore, a multiprotein complex that assembles on centromeric DNA and attaches chromosomes to spindle microtubules, mediating chromosome segregation and sister chromatid segregation during meiosis and mitosis. Component of the inner kinetochore constitutive centromere-associated network (CCAN), which serves as a structural platform for outer kinetochore assembly.</text>
</comment>
<comment type="subcellular location">
    <subcellularLocation>
        <location evidence="1">Nucleus</location>
    </subcellularLocation>
</comment>
<dbReference type="PANTHER" id="PTHR16684:SF11">
    <property type="entry name" value="CENTROMERE PROTEIN C"/>
    <property type="match status" value="1"/>
</dbReference>
<dbReference type="AlphaFoldDB" id="W9WCX8"/>
<keyword evidence="11" id="KW-1185">Reference proteome</keyword>
<protein>
    <recommendedName>
        <fullName evidence="6">CENP-C homolog</fullName>
    </recommendedName>
</protein>
<dbReference type="Proteomes" id="UP000019471">
    <property type="component" value="Unassembled WGS sequence"/>
</dbReference>
<dbReference type="GO" id="GO:0000776">
    <property type="term" value="C:kinetochore"/>
    <property type="evidence" value="ECO:0007669"/>
    <property type="project" value="InterPro"/>
</dbReference>
<evidence type="ECO:0000313" key="10">
    <source>
        <dbReference type="EMBL" id="EXJ65818.1"/>
    </source>
</evidence>
<dbReference type="Pfam" id="PF15624">
    <property type="entry name" value="Mif2_N"/>
    <property type="match status" value="1"/>
</dbReference>
<dbReference type="RefSeq" id="XP_007749822.1">
    <property type="nucleotide sequence ID" value="XM_007751632.1"/>
</dbReference>
<feature type="region of interest" description="Disordered" evidence="7">
    <location>
        <begin position="454"/>
        <end position="514"/>
    </location>
</feature>
<keyword evidence="3" id="KW-0238">DNA-binding</keyword>
<gene>
    <name evidence="10" type="ORF">A1O5_11059</name>
</gene>
<evidence type="ECO:0000259" key="9">
    <source>
        <dbReference type="Pfam" id="PF15624"/>
    </source>
</evidence>
<dbReference type="GO" id="GO:0051382">
    <property type="term" value="P:kinetochore assembly"/>
    <property type="evidence" value="ECO:0007669"/>
    <property type="project" value="InterPro"/>
</dbReference>
<dbReference type="GO" id="GO:0051455">
    <property type="term" value="P:spindle attachment to meiosis I kinetochore"/>
    <property type="evidence" value="ECO:0007669"/>
    <property type="project" value="TreeGrafter"/>
</dbReference>
<dbReference type="InterPro" id="IPR028386">
    <property type="entry name" value="CENP-C/Mif2/cnp3"/>
</dbReference>
<feature type="region of interest" description="Disordered" evidence="7">
    <location>
        <begin position="44"/>
        <end position="405"/>
    </location>
</feature>
<feature type="compositionally biased region" description="Polar residues" evidence="7">
    <location>
        <begin position="141"/>
        <end position="163"/>
    </location>
</feature>
<organism evidence="10 11">
    <name type="scientific">Cladophialophora psammophila CBS 110553</name>
    <dbReference type="NCBI Taxonomy" id="1182543"/>
    <lineage>
        <taxon>Eukaryota</taxon>
        <taxon>Fungi</taxon>
        <taxon>Dikarya</taxon>
        <taxon>Ascomycota</taxon>
        <taxon>Pezizomycotina</taxon>
        <taxon>Eurotiomycetes</taxon>
        <taxon>Chaetothyriomycetidae</taxon>
        <taxon>Chaetothyriales</taxon>
        <taxon>Herpotrichiellaceae</taxon>
        <taxon>Cladophialophora</taxon>
    </lineage>
</organism>
<dbReference type="GO" id="GO:0019237">
    <property type="term" value="F:centromeric DNA binding"/>
    <property type="evidence" value="ECO:0007669"/>
    <property type="project" value="InterPro"/>
</dbReference>
<evidence type="ECO:0000256" key="6">
    <source>
        <dbReference type="ARBA" id="ARBA00075033"/>
    </source>
</evidence>
<dbReference type="STRING" id="1182543.W9WCX8"/>
<evidence type="ECO:0000313" key="11">
    <source>
        <dbReference type="Proteomes" id="UP000019471"/>
    </source>
</evidence>
<evidence type="ECO:0000256" key="3">
    <source>
        <dbReference type="ARBA" id="ARBA00023125"/>
    </source>
</evidence>
<feature type="compositionally biased region" description="Acidic residues" evidence="7">
    <location>
        <begin position="243"/>
        <end position="260"/>
    </location>
</feature>
<dbReference type="CDD" id="cd06993">
    <property type="entry name" value="cupin_CENP-C_C"/>
    <property type="match status" value="1"/>
</dbReference>
<dbReference type="FunFam" id="2.60.120.10:FF:000033">
    <property type="entry name" value="Centromere protein C 1"/>
    <property type="match status" value="1"/>
</dbReference>
<evidence type="ECO:0000256" key="7">
    <source>
        <dbReference type="SAM" id="MobiDB-lite"/>
    </source>
</evidence>
<feature type="compositionally biased region" description="Polar residues" evidence="7">
    <location>
        <begin position="328"/>
        <end position="344"/>
    </location>
</feature>
<dbReference type="SUPFAM" id="SSF51182">
    <property type="entry name" value="RmlC-like cupins"/>
    <property type="match status" value="1"/>
</dbReference>
<feature type="compositionally biased region" description="Basic and acidic residues" evidence="7">
    <location>
        <begin position="368"/>
        <end position="378"/>
    </location>
</feature>
<dbReference type="GO" id="GO:0051315">
    <property type="term" value="P:attachment of mitotic spindle microtubules to kinetochore"/>
    <property type="evidence" value="ECO:0007669"/>
    <property type="project" value="TreeGrafter"/>
</dbReference>
<reference evidence="10 11" key="1">
    <citation type="submission" date="2013-03" db="EMBL/GenBank/DDBJ databases">
        <title>The Genome Sequence of Cladophialophora psammophila CBS 110553.</title>
        <authorList>
            <consortium name="The Broad Institute Genomics Platform"/>
            <person name="Cuomo C."/>
            <person name="de Hoog S."/>
            <person name="Gorbushina A."/>
            <person name="Walker B."/>
            <person name="Young S.K."/>
            <person name="Zeng Q."/>
            <person name="Gargeya S."/>
            <person name="Fitzgerald M."/>
            <person name="Haas B."/>
            <person name="Abouelleil A."/>
            <person name="Allen A.W."/>
            <person name="Alvarado L."/>
            <person name="Arachchi H.M."/>
            <person name="Berlin A.M."/>
            <person name="Chapman S.B."/>
            <person name="Gainer-Dewar J."/>
            <person name="Goldberg J."/>
            <person name="Griggs A."/>
            <person name="Gujja S."/>
            <person name="Hansen M."/>
            <person name="Howarth C."/>
            <person name="Imamovic A."/>
            <person name="Ireland A."/>
            <person name="Larimer J."/>
            <person name="McCowan C."/>
            <person name="Murphy C."/>
            <person name="Pearson M."/>
            <person name="Poon T.W."/>
            <person name="Priest M."/>
            <person name="Roberts A."/>
            <person name="Saif S."/>
            <person name="Shea T."/>
            <person name="Sisk P."/>
            <person name="Sykes S."/>
            <person name="Wortman J."/>
            <person name="Nusbaum C."/>
            <person name="Birren B."/>
        </authorList>
    </citation>
    <scope>NUCLEOTIDE SEQUENCE [LARGE SCALE GENOMIC DNA]</scope>
    <source>
        <strain evidence="10 11">CBS 110553</strain>
    </source>
</reference>
<dbReference type="InterPro" id="IPR014710">
    <property type="entry name" value="RmlC-like_jellyroll"/>
</dbReference>
<accession>W9WCX8</accession>
<comment type="caution">
    <text evidence="10">The sequence shown here is derived from an EMBL/GenBank/DDBJ whole genome shotgun (WGS) entry which is preliminary data.</text>
</comment>
<dbReference type="eggNOG" id="ENOG502S47H">
    <property type="taxonomic scope" value="Eukaryota"/>
</dbReference>
<feature type="compositionally biased region" description="Polar residues" evidence="7">
    <location>
        <begin position="101"/>
        <end position="116"/>
    </location>
</feature>
<dbReference type="InterPro" id="IPR028929">
    <property type="entry name" value="Mif2_N"/>
</dbReference>
<name>W9WCX8_9EURO</name>
<feature type="domain" description="Mif2/CENP-C cupin" evidence="8">
    <location>
        <begin position="557"/>
        <end position="650"/>
    </location>
</feature>
<evidence type="ECO:0000256" key="5">
    <source>
        <dbReference type="ARBA" id="ARBA00057947"/>
    </source>
</evidence>
<dbReference type="EMBL" id="AMGX01000023">
    <property type="protein sequence ID" value="EXJ65818.1"/>
    <property type="molecule type" value="Genomic_DNA"/>
</dbReference>
<keyword evidence="4" id="KW-0539">Nucleus</keyword>
<dbReference type="InterPro" id="IPR011051">
    <property type="entry name" value="RmlC_Cupin_sf"/>
</dbReference>
<evidence type="ECO:0000256" key="1">
    <source>
        <dbReference type="ARBA" id="ARBA00004123"/>
    </source>
</evidence>
<feature type="domain" description="Mif2 N-terminal" evidence="9">
    <location>
        <begin position="16"/>
        <end position="148"/>
    </location>
</feature>
<feature type="compositionally biased region" description="Basic and acidic residues" evidence="7">
    <location>
        <begin position="390"/>
        <end position="401"/>
    </location>
</feature>
<evidence type="ECO:0000256" key="2">
    <source>
        <dbReference type="ARBA" id="ARBA00010291"/>
    </source>
</evidence>
<feature type="compositionally biased region" description="Low complexity" evidence="7">
    <location>
        <begin position="68"/>
        <end position="87"/>
    </location>
</feature>
<dbReference type="GeneID" id="19195749"/>
<dbReference type="PANTHER" id="PTHR16684">
    <property type="entry name" value="CENTROMERE PROTEIN C"/>
    <property type="match status" value="1"/>
</dbReference>
<comment type="similarity">
    <text evidence="2">Belongs to the CENP-C/MIF2 family.</text>
</comment>
<proteinExistence type="inferred from homology"/>
<evidence type="ECO:0000256" key="4">
    <source>
        <dbReference type="ARBA" id="ARBA00023242"/>
    </source>
</evidence>
<feature type="compositionally biased region" description="Acidic residues" evidence="7">
    <location>
        <begin position="483"/>
        <end position="504"/>
    </location>
</feature>
<evidence type="ECO:0000259" key="8">
    <source>
        <dbReference type="Pfam" id="PF11699"/>
    </source>
</evidence>
<dbReference type="Gene3D" id="2.60.120.10">
    <property type="entry name" value="Jelly Rolls"/>
    <property type="match status" value="1"/>
</dbReference>
<dbReference type="InterPro" id="IPR025974">
    <property type="entry name" value="Mif2/CENP-C_cupin"/>
</dbReference>